<sequence length="162" mass="18401">MFAGILAEQCRKLVKGVLSHDCKCQLGNNTNTAGNSTTVEYMIPEFNSATLHIRALNTTHHVRYEVPEESTYSEVEHPNRTFQTTSTMDDVTFDISNREFNCPPQILESSIQDVPLDGDGVEDRPIKFEEVENGWKRGGKKFASSDRYTYTIRVNNCYINTI</sequence>
<gene>
    <name evidence="1" type="ORF">DPMN_151825</name>
</gene>
<protein>
    <submittedName>
        <fullName evidence="1">Uncharacterized protein</fullName>
    </submittedName>
</protein>
<reference evidence="1" key="1">
    <citation type="journal article" date="2019" name="bioRxiv">
        <title>The Genome of the Zebra Mussel, Dreissena polymorpha: A Resource for Invasive Species Research.</title>
        <authorList>
            <person name="McCartney M.A."/>
            <person name="Auch B."/>
            <person name="Kono T."/>
            <person name="Mallez S."/>
            <person name="Zhang Y."/>
            <person name="Obille A."/>
            <person name="Becker A."/>
            <person name="Abrahante J.E."/>
            <person name="Garbe J."/>
            <person name="Badalamenti J.P."/>
            <person name="Herman A."/>
            <person name="Mangelson H."/>
            <person name="Liachko I."/>
            <person name="Sullivan S."/>
            <person name="Sone E.D."/>
            <person name="Koren S."/>
            <person name="Silverstein K.A.T."/>
            <person name="Beckman K.B."/>
            <person name="Gohl D.M."/>
        </authorList>
    </citation>
    <scope>NUCLEOTIDE SEQUENCE</scope>
    <source>
        <strain evidence="1">Duluth1</strain>
        <tissue evidence="1">Whole animal</tissue>
    </source>
</reference>
<organism evidence="1 2">
    <name type="scientific">Dreissena polymorpha</name>
    <name type="common">Zebra mussel</name>
    <name type="synonym">Mytilus polymorpha</name>
    <dbReference type="NCBI Taxonomy" id="45954"/>
    <lineage>
        <taxon>Eukaryota</taxon>
        <taxon>Metazoa</taxon>
        <taxon>Spiralia</taxon>
        <taxon>Lophotrochozoa</taxon>
        <taxon>Mollusca</taxon>
        <taxon>Bivalvia</taxon>
        <taxon>Autobranchia</taxon>
        <taxon>Heteroconchia</taxon>
        <taxon>Euheterodonta</taxon>
        <taxon>Imparidentia</taxon>
        <taxon>Neoheterodontei</taxon>
        <taxon>Myida</taxon>
        <taxon>Dreissenoidea</taxon>
        <taxon>Dreissenidae</taxon>
        <taxon>Dreissena</taxon>
    </lineage>
</organism>
<dbReference type="Proteomes" id="UP000828390">
    <property type="component" value="Unassembled WGS sequence"/>
</dbReference>
<reference evidence="1" key="2">
    <citation type="submission" date="2020-11" db="EMBL/GenBank/DDBJ databases">
        <authorList>
            <person name="McCartney M.A."/>
            <person name="Auch B."/>
            <person name="Kono T."/>
            <person name="Mallez S."/>
            <person name="Becker A."/>
            <person name="Gohl D.M."/>
            <person name="Silverstein K.A.T."/>
            <person name="Koren S."/>
            <person name="Bechman K.B."/>
            <person name="Herman A."/>
            <person name="Abrahante J.E."/>
            <person name="Garbe J."/>
        </authorList>
    </citation>
    <scope>NUCLEOTIDE SEQUENCE</scope>
    <source>
        <strain evidence="1">Duluth1</strain>
        <tissue evidence="1">Whole animal</tissue>
    </source>
</reference>
<dbReference type="AlphaFoldDB" id="A0A9D4J4M5"/>
<accession>A0A9D4J4M5</accession>
<proteinExistence type="predicted"/>
<comment type="caution">
    <text evidence="1">The sequence shown here is derived from an EMBL/GenBank/DDBJ whole genome shotgun (WGS) entry which is preliminary data.</text>
</comment>
<name>A0A9D4J4M5_DREPO</name>
<evidence type="ECO:0000313" key="1">
    <source>
        <dbReference type="EMBL" id="KAH3798230.1"/>
    </source>
</evidence>
<dbReference type="EMBL" id="JAIWYP010000007">
    <property type="protein sequence ID" value="KAH3798230.1"/>
    <property type="molecule type" value="Genomic_DNA"/>
</dbReference>
<keyword evidence="2" id="KW-1185">Reference proteome</keyword>
<evidence type="ECO:0000313" key="2">
    <source>
        <dbReference type="Proteomes" id="UP000828390"/>
    </source>
</evidence>